<gene>
    <name evidence="1" type="ORF">Vadar_014237</name>
</gene>
<name>A0ACB7YMW7_9ERIC</name>
<comment type="caution">
    <text evidence="1">The sequence shown here is derived from an EMBL/GenBank/DDBJ whole genome shotgun (WGS) entry which is preliminary data.</text>
</comment>
<organism evidence="1 2">
    <name type="scientific">Vaccinium darrowii</name>
    <dbReference type="NCBI Taxonomy" id="229202"/>
    <lineage>
        <taxon>Eukaryota</taxon>
        <taxon>Viridiplantae</taxon>
        <taxon>Streptophyta</taxon>
        <taxon>Embryophyta</taxon>
        <taxon>Tracheophyta</taxon>
        <taxon>Spermatophyta</taxon>
        <taxon>Magnoliopsida</taxon>
        <taxon>eudicotyledons</taxon>
        <taxon>Gunneridae</taxon>
        <taxon>Pentapetalae</taxon>
        <taxon>asterids</taxon>
        <taxon>Ericales</taxon>
        <taxon>Ericaceae</taxon>
        <taxon>Vaccinioideae</taxon>
        <taxon>Vaccinieae</taxon>
        <taxon>Vaccinium</taxon>
    </lineage>
</organism>
<proteinExistence type="predicted"/>
<dbReference type="EMBL" id="CM037161">
    <property type="protein sequence ID" value="KAH7854479.1"/>
    <property type="molecule type" value="Genomic_DNA"/>
</dbReference>
<protein>
    <submittedName>
        <fullName evidence="1">Uncharacterized protein</fullName>
    </submittedName>
</protein>
<evidence type="ECO:0000313" key="2">
    <source>
        <dbReference type="Proteomes" id="UP000828048"/>
    </source>
</evidence>
<evidence type="ECO:0000313" key="1">
    <source>
        <dbReference type="EMBL" id="KAH7854479.1"/>
    </source>
</evidence>
<sequence>MANSSIDQMFDLDLALTMEDYSSQRIKSSEDSSQTHDRKQSTSNCFQPEELILATAIAPAGVNCTVCMEGYQSGTTGKQIPCGHVYHSDCIATWLSLHNSCPLCRCKFPGNRITGKVLSLN</sequence>
<accession>A0ACB7YMW7</accession>
<keyword evidence="2" id="KW-1185">Reference proteome</keyword>
<dbReference type="Proteomes" id="UP000828048">
    <property type="component" value="Chromosome 11"/>
</dbReference>
<reference evidence="1 2" key="1">
    <citation type="journal article" date="2021" name="Hortic Res">
        <title>High-quality reference genome and annotation aids understanding of berry development for evergreen blueberry (Vaccinium darrowii).</title>
        <authorList>
            <person name="Yu J."/>
            <person name="Hulse-Kemp A.M."/>
            <person name="Babiker E."/>
            <person name="Staton M."/>
        </authorList>
    </citation>
    <scope>NUCLEOTIDE SEQUENCE [LARGE SCALE GENOMIC DNA]</scope>
    <source>
        <strain evidence="2">cv. NJ 8807/NJ 8810</strain>
        <tissue evidence="1">Young leaf</tissue>
    </source>
</reference>